<reference evidence="7" key="1">
    <citation type="submission" date="2009-04" db="EMBL/GenBank/DDBJ databases">
        <title>Cloning and expression of gene celA encoding endoglucanase of Cellulophaga sp.QY201.</title>
        <authorList>
            <person name="Han F."/>
            <person name="Su B."/>
            <person name="Ni M."/>
            <person name="Yu W."/>
        </authorList>
    </citation>
    <scope>NUCLEOTIDE SEQUENCE</scope>
    <source>
        <strain evidence="7">QY201</strain>
    </source>
</reference>
<protein>
    <submittedName>
        <fullName evidence="7">Endoglucanase</fullName>
    </submittedName>
</protein>
<evidence type="ECO:0000313" key="7">
    <source>
        <dbReference type="EMBL" id="ADB80152.1"/>
    </source>
</evidence>
<dbReference type="AlphaFoldDB" id="K9J9W6"/>
<comment type="similarity">
    <text evidence="3">Belongs to the glycosyl hydrolase 5 (cellulase A) family.</text>
</comment>
<feature type="chain" id="PRO_5003931757" evidence="5">
    <location>
        <begin position="25"/>
        <end position="359"/>
    </location>
</feature>
<evidence type="ECO:0000256" key="3">
    <source>
        <dbReference type="RuleBase" id="RU361153"/>
    </source>
</evidence>
<dbReference type="Gene3D" id="3.20.20.80">
    <property type="entry name" value="Glycosidases"/>
    <property type="match status" value="1"/>
</dbReference>
<dbReference type="InterPro" id="IPR017853">
    <property type="entry name" value="GH"/>
</dbReference>
<feature type="region of interest" description="Disordered" evidence="4">
    <location>
        <begin position="30"/>
        <end position="55"/>
    </location>
</feature>
<keyword evidence="1 3" id="KW-0378">Hydrolase</keyword>
<dbReference type="SUPFAM" id="SSF51445">
    <property type="entry name" value="(Trans)glycosidases"/>
    <property type="match status" value="1"/>
</dbReference>
<feature type="domain" description="Glycoside hydrolase family 5" evidence="6">
    <location>
        <begin position="74"/>
        <end position="319"/>
    </location>
</feature>
<accession>K9J9W6</accession>
<dbReference type="InterPro" id="IPR001547">
    <property type="entry name" value="Glyco_hydro_5"/>
</dbReference>
<dbReference type="PANTHER" id="PTHR34142:SF1">
    <property type="entry name" value="GLYCOSIDE HYDROLASE FAMILY 5 DOMAIN-CONTAINING PROTEIN"/>
    <property type="match status" value="1"/>
</dbReference>
<dbReference type="PROSITE" id="PS00659">
    <property type="entry name" value="GLYCOSYL_HYDROL_F5"/>
    <property type="match status" value="1"/>
</dbReference>
<feature type="signal peptide" evidence="5">
    <location>
        <begin position="1"/>
        <end position="24"/>
    </location>
</feature>
<keyword evidence="2 3" id="KW-0326">Glycosidase</keyword>
<gene>
    <name evidence="7" type="primary">celA</name>
</gene>
<evidence type="ECO:0000256" key="4">
    <source>
        <dbReference type="SAM" id="MobiDB-lite"/>
    </source>
</evidence>
<dbReference type="EMBL" id="FJ948164">
    <property type="protein sequence ID" value="ADB80152.1"/>
    <property type="molecule type" value="Genomic_DNA"/>
</dbReference>
<dbReference type="PROSITE" id="PS51257">
    <property type="entry name" value="PROKAR_LIPOPROTEIN"/>
    <property type="match status" value="1"/>
</dbReference>
<evidence type="ECO:0000259" key="6">
    <source>
        <dbReference type="Pfam" id="PF00150"/>
    </source>
</evidence>
<evidence type="ECO:0000256" key="2">
    <source>
        <dbReference type="ARBA" id="ARBA00023295"/>
    </source>
</evidence>
<organism evidence="7">
    <name type="scientific">Cellulophaga sp. QY3</name>
    <dbReference type="NCBI Taxonomy" id="362829"/>
    <lineage>
        <taxon>Bacteria</taxon>
        <taxon>Pseudomonadati</taxon>
        <taxon>Bacteroidota</taxon>
        <taxon>Flavobacteriia</taxon>
        <taxon>Flavobacteriales</taxon>
        <taxon>Flavobacteriaceae</taxon>
        <taxon>Cellulophaga</taxon>
    </lineage>
</organism>
<keyword evidence="5" id="KW-0732">Signal</keyword>
<dbReference type="GO" id="GO:0000272">
    <property type="term" value="P:polysaccharide catabolic process"/>
    <property type="evidence" value="ECO:0007669"/>
    <property type="project" value="InterPro"/>
</dbReference>
<evidence type="ECO:0000256" key="5">
    <source>
        <dbReference type="SAM" id="SignalP"/>
    </source>
</evidence>
<dbReference type="GO" id="GO:0004553">
    <property type="term" value="F:hydrolase activity, hydrolyzing O-glycosyl compounds"/>
    <property type="evidence" value="ECO:0007669"/>
    <property type="project" value="InterPro"/>
</dbReference>
<proteinExistence type="inferred from homology"/>
<dbReference type="InterPro" id="IPR018087">
    <property type="entry name" value="Glyco_hydro_5_CS"/>
</dbReference>
<evidence type="ECO:0000256" key="1">
    <source>
        <dbReference type="ARBA" id="ARBA00022801"/>
    </source>
</evidence>
<dbReference type="PANTHER" id="PTHR34142">
    <property type="entry name" value="ENDO-BETA-1,4-GLUCANASE A"/>
    <property type="match status" value="1"/>
</dbReference>
<sequence length="359" mass="40801">MKTFALKTVLLVFFLSFLSCDNSSNDLLGTINDEKGETTEEDNTNDEETNNSNNTAKTVVDAYGQLRVKGSKIVDKDDNAIQLRGMSLFWSQWMPQYYTTGTVSWLKKDWNVTVVRAAMAVEDNDGYLNNPEREKAKIFTVIDAAIEQGIYVIVDWHSHHAEDHLNEAKKFFAEVAQKYSNTPSIIYEIYNEPLDGASWNNTLKPYHEAVIKEIRKYDPDNIVVCGTRVWSQRVDEVIGNEINDDNVAYTLHYYAATHKQYLRDIAKQAIDNNLAIFVTEYGTTEYTGDGYVDAAESKTWWKFLDDNKVSWCNWSIADKNEKSAALTPGASGDGNWSLDQVTESGKLVRTELIEKNPTF</sequence>
<dbReference type="Pfam" id="PF00150">
    <property type="entry name" value="Cellulase"/>
    <property type="match status" value="1"/>
</dbReference>
<name>K9J9W6_9FLAO</name>
<feature type="compositionally biased region" description="Acidic residues" evidence="4">
    <location>
        <begin position="39"/>
        <end position="49"/>
    </location>
</feature>
<dbReference type="SMR" id="K9J9W6"/>